<evidence type="ECO:0000256" key="2">
    <source>
        <dbReference type="ARBA" id="ARBA00022512"/>
    </source>
</evidence>
<dbReference type="PROSITE" id="PS00138">
    <property type="entry name" value="SUBTILASE_SER"/>
    <property type="match status" value="1"/>
</dbReference>
<protein>
    <recommendedName>
        <fullName evidence="15">Gram-positive cocci surface proteins LPxTG domain-containing protein</fullName>
    </recommendedName>
</protein>
<dbReference type="PANTHER" id="PTHR43399:SF4">
    <property type="entry name" value="CELL WALL-ASSOCIATED PROTEASE"/>
    <property type="match status" value="1"/>
</dbReference>
<feature type="transmembrane region" description="Helical" evidence="13">
    <location>
        <begin position="1766"/>
        <end position="1785"/>
    </location>
</feature>
<dbReference type="PROSITE" id="PS50847">
    <property type="entry name" value="GRAM_POS_ANCHORING"/>
    <property type="match status" value="1"/>
</dbReference>
<dbReference type="Pfam" id="PF00082">
    <property type="entry name" value="Peptidase_S8"/>
    <property type="match status" value="1"/>
</dbReference>
<name>A0A1Q2D8B9_9ENTE</name>
<feature type="chain" id="PRO_5043747190" description="Gram-positive cocci surface proteins LPxTG domain-containing protein" evidence="14">
    <location>
        <begin position="31"/>
        <end position="1791"/>
    </location>
</feature>
<evidence type="ECO:0000256" key="7">
    <source>
        <dbReference type="ARBA" id="ARBA00022801"/>
    </source>
</evidence>
<feature type="compositionally biased region" description="Basic and acidic residues" evidence="12">
    <location>
        <begin position="1647"/>
        <end position="1680"/>
    </location>
</feature>
<dbReference type="RefSeq" id="WP_077276734.1">
    <property type="nucleotide sequence ID" value="NZ_CP019609.1"/>
</dbReference>
<evidence type="ECO:0000256" key="13">
    <source>
        <dbReference type="SAM" id="Phobius"/>
    </source>
</evidence>
<dbReference type="Gene3D" id="2.60.40.10">
    <property type="entry name" value="Immunoglobulins"/>
    <property type="match status" value="2"/>
</dbReference>
<dbReference type="NCBIfam" id="TIGR01167">
    <property type="entry name" value="LPXTG_anchor"/>
    <property type="match status" value="1"/>
</dbReference>
<evidence type="ECO:0000256" key="5">
    <source>
        <dbReference type="ARBA" id="ARBA00022729"/>
    </source>
</evidence>
<dbReference type="InterPro" id="IPR010435">
    <property type="entry name" value="C5a/SBT2-like_Fn3"/>
</dbReference>
<keyword evidence="4 10" id="KW-0645">Protease</keyword>
<proteinExistence type="inferred from homology"/>
<dbReference type="InterPro" id="IPR051048">
    <property type="entry name" value="Peptidase_S8/S53_subtilisin"/>
</dbReference>
<reference evidence="16 17" key="1">
    <citation type="journal article" date="2010" name="Int. J. Syst. Evol. Microbiol.">
        <title>Vagococcus penaei sp. nov., isolated from spoilage microbiota of cooked shrimp (Penaeus vannamei).</title>
        <authorList>
            <person name="Jaffres E."/>
            <person name="Prevost H."/>
            <person name="Rossero A."/>
            <person name="Joffraud J.J."/>
            <person name="Dousset X."/>
        </authorList>
    </citation>
    <scope>NUCLEOTIDE SEQUENCE [LARGE SCALE GENOMIC DNA]</scope>
    <source>
        <strain evidence="16 17">CD276</strain>
    </source>
</reference>
<dbReference type="InterPro" id="IPR023828">
    <property type="entry name" value="Peptidase_S8_Ser-AS"/>
</dbReference>
<feature type="domain" description="Gram-positive cocci surface proteins LPxTG" evidence="15">
    <location>
        <begin position="1757"/>
        <end position="1791"/>
    </location>
</feature>
<dbReference type="STRING" id="633807.BW732_10825"/>
<dbReference type="InterPro" id="IPR000209">
    <property type="entry name" value="Peptidase_S8/S53_dom"/>
</dbReference>
<dbReference type="SUPFAM" id="SSF52743">
    <property type="entry name" value="Subtilisin-like"/>
    <property type="match status" value="1"/>
</dbReference>
<dbReference type="OrthoDB" id="9798386at2"/>
<accession>A0A1Q2D8B9</accession>
<keyword evidence="17" id="KW-1185">Reference proteome</keyword>
<evidence type="ECO:0000259" key="15">
    <source>
        <dbReference type="PROSITE" id="PS50847"/>
    </source>
</evidence>
<dbReference type="InterPro" id="IPR023827">
    <property type="entry name" value="Peptidase_S8_Asp-AS"/>
</dbReference>
<dbReference type="PANTHER" id="PTHR43399">
    <property type="entry name" value="SUBTILISIN-RELATED"/>
    <property type="match status" value="1"/>
</dbReference>
<evidence type="ECO:0000313" key="17">
    <source>
        <dbReference type="Proteomes" id="UP000188246"/>
    </source>
</evidence>
<keyword evidence="8 10" id="KW-0720">Serine protease</keyword>
<evidence type="ECO:0000256" key="3">
    <source>
        <dbReference type="ARBA" id="ARBA00022525"/>
    </source>
</evidence>
<dbReference type="KEGG" id="vpi:BW732_10825"/>
<dbReference type="PROSITE" id="PS51892">
    <property type="entry name" value="SUBTILASE"/>
    <property type="match status" value="1"/>
</dbReference>
<evidence type="ECO:0000256" key="14">
    <source>
        <dbReference type="SAM" id="SignalP"/>
    </source>
</evidence>
<dbReference type="PRINTS" id="PR00723">
    <property type="entry name" value="SUBTILISIN"/>
</dbReference>
<dbReference type="GO" id="GO:0016020">
    <property type="term" value="C:membrane"/>
    <property type="evidence" value="ECO:0007669"/>
    <property type="project" value="InterPro"/>
</dbReference>
<dbReference type="Gene3D" id="2.60.40.1710">
    <property type="entry name" value="Subtilisin-like superfamily"/>
    <property type="match status" value="1"/>
</dbReference>
<dbReference type="InterPro" id="IPR046450">
    <property type="entry name" value="PA_dom_sf"/>
</dbReference>
<dbReference type="Pfam" id="PF02225">
    <property type="entry name" value="PA"/>
    <property type="match status" value="1"/>
</dbReference>
<evidence type="ECO:0000256" key="8">
    <source>
        <dbReference type="ARBA" id="ARBA00022825"/>
    </source>
</evidence>
<organism evidence="16 17">
    <name type="scientific">Vagococcus penaei</name>
    <dbReference type="NCBI Taxonomy" id="633807"/>
    <lineage>
        <taxon>Bacteria</taxon>
        <taxon>Bacillati</taxon>
        <taxon>Bacillota</taxon>
        <taxon>Bacilli</taxon>
        <taxon>Lactobacillales</taxon>
        <taxon>Enterococcaceae</taxon>
        <taxon>Vagococcus</taxon>
    </lineage>
</organism>
<evidence type="ECO:0000256" key="4">
    <source>
        <dbReference type="ARBA" id="ARBA00022670"/>
    </source>
</evidence>
<dbReference type="Proteomes" id="UP000188246">
    <property type="component" value="Chromosome"/>
</dbReference>
<feature type="active site" description="Charge relay system" evidence="10">
    <location>
        <position position="229"/>
    </location>
</feature>
<keyword evidence="6" id="KW-0677">Repeat</keyword>
<keyword evidence="13" id="KW-0472">Membrane</keyword>
<dbReference type="SUPFAM" id="SSF50939">
    <property type="entry name" value="Sialidases"/>
    <property type="match status" value="1"/>
</dbReference>
<evidence type="ECO:0000256" key="12">
    <source>
        <dbReference type="SAM" id="MobiDB-lite"/>
    </source>
</evidence>
<dbReference type="SUPFAM" id="SSF52025">
    <property type="entry name" value="PA domain"/>
    <property type="match status" value="1"/>
</dbReference>
<evidence type="ECO:0000256" key="1">
    <source>
        <dbReference type="ARBA" id="ARBA00011073"/>
    </source>
</evidence>
<dbReference type="InterPro" id="IPR034216">
    <property type="entry name" value="C5a_Peptidase"/>
</dbReference>
<dbReference type="InterPro" id="IPR013783">
    <property type="entry name" value="Ig-like_fold"/>
</dbReference>
<gene>
    <name evidence="16" type="ORF">BW732_10825</name>
</gene>
<keyword evidence="2" id="KW-0134">Cell wall</keyword>
<keyword evidence="3" id="KW-0964">Secreted</keyword>
<feature type="active site" description="Charge relay system" evidence="10">
    <location>
        <position position="621"/>
    </location>
</feature>
<keyword evidence="13" id="KW-0812">Transmembrane</keyword>
<dbReference type="CDD" id="cd02133">
    <property type="entry name" value="PA_C5a_like"/>
    <property type="match status" value="1"/>
</dbReference>
<feature type="active site" description="Charge relay system" evidence="10">
    <location>
        <position position="289"/>
    </location>
</feature>
<dbReference type="CDD" id="cd07475">
    <property type="entry name" value="Peptidases_S8_C5a_Peptidase"/>
    <property type="match status" value="1"/>
</dbReference>
<evidence type="ECO:0000256" key="11">
    <source>
        <dbReference type="RuleBase" id="RU003355"/>
    </source>
</evidence>
<evidence type="ECO:0000256" key="10">
    <source>
        <dbReference type="PROSITE-ProRule" id="PRU01240"/>
    </source>
</evidence>
<dbReference type="InterPro" id="IPR003137">
    <property type="entry name" value="PA_domain"/>
</dbReference>
<feature type="compositionally biased region" description="Basic and acidic residues" evidence="12">
    <location>
        <begin position="1693"/>
        <end position="1719"/>
    </location>
</feature>
<dbReference type="GO" id="GO:0006508">
    <property type="term" value="P:proteolysis"/>
    <property type="evidence" value="ECO:0007669"/>
    <property type="project" value="UniProtKB-KW"/>
</dbReference>
<sequence>MSGQFLKRPSVRKSVVVASSLMLLSTPVLQSSVVLAEKAKEKTSQEKKLGTRKKELQEFLANEQQNNSKELTAAFYQRVDEQLKAKGVITDGGSHTEVDQSQRIRVIIQTDKEAAVKKTVTPDGSQSAVKSIEQATKKVTAAQSDLKKVIEKIAGAKAKRSFGYLVNAFSIDVRLTDLDTIKNLSGVLSVTPAQVFYPSDTDANQLAQVQKVWEENKFKGEGMVVSIIDSGIDPNHPDLYLSEETTGKLTKAKADEMPKGKYFNSKVPYGYNYADGNDDIVDTGDAGMHGQHVAGIAGANGQVKGVAPEAQLLAMKVFSNNKELKGCYSDDVIAAIEDSVKLGADVINMSLGSVSDNTDPNDPQSIAVREATEAGVISIISAGNNNVSGTNDTNADPQNLTGTTELSTVGGPGVTTEALTVASSENTKVTMETIKDTLGNVVFDSVTGLPKGATTVFSQVTTDYSILEKELDLVNVGLGQESDYTSEIKAQLKGKIALIQRGGISFTEKAKRAKDNGAIAAFIYNNQAGVVQMALDDPDYPVLGLSDSDGQKLVDIAAKKQAIHLDFDSASVDNDQFGKMSSFSSWGPTPELNFKPEISAPGGNIYSLANGKKYQSMSGTSMAAPFVAGSQALLLQSIKEKKLDLSGAELVKFAKDSVINTSVPMFDSEHTKEIISPRRQGAGQINIAAAINNQVSVTSANDQASTVALKEIGRSTTFTVNVKNNGQQEKTYHFNDYGGVYTQQTADNKEIYDTKIPNATIKADKNQVTVAPGQTEPVTLTITLPFAFDAQQFVEGYVGFDGDSKETPNLVIPYMGFFGKYSQGKIIDPLHFQEGHQAPTNSGYLISNEKIILGLDGNKVNPDKIAISPKNRDKVKDYSLPILFFNKNYAEATYSIIDEKEQTVRELFISKNGRKDYFSSSTGDWTQHTVSQARWDGKVHDKKTGKEKDVPDGRYQYKISVVAQTDNMAQTTYIPVTVDNTAPKVNQVELAKDGKLVLDVSDNLTGIDAKTVAVAINGKIIKQRIQKVADGQEHAGKYVTDSLTPYLASGRNQVELLVADEAGNNTYQALKVDAGQVENLLVYNVAKGQTITQTTAGYNAEEGTFTLSGSYKESTEFFINGQAVSTNEDGFFETSVPVTNDTVAFKFSNDTTATSVLLDLPVTVRLSGPGLSVDNLGESGVITTEDETYELKGQAKGASVAILYNPTTDEKIPLTLDADGRFTTSVKLGYGDNLFYVVAQDDLTNQTIQKVLIHSSGSTVLNNDIIAFDNIETSLTLLNADSEGYDKDNKILTVTGKLAYPVTTFKLNGEDVAYDPATLEFSYQLKEVKTGSYRLTAYVQDDKLNNARPLVNYGYMIWVDDTLPTLNLENMEVTKDGGLMAYTNQNPYTVKAKILDNLSGFNLSINSNHVHTDPTYYTFDEKFFAKRDAVDVAYKLDVLPEDISKMTATLTDLADNRKTLDFDVAHHLNNVLPAPTMKSSVDTLTKENVVLTASNVADVQKNSGNFVAPVLYYSSDQETWTELPESLNVAENGQLFFKYADKYGNQSPVTSVETKNIRTKVAANPVVKLSSYGEKEEQVTVTLELDKEDKSTKIRYSLDNGKTWKEYNKPFTVNKNSVLQVQSFDTAGNEGTILSENIMVKATKSIDTTDKTKEDTSSQGDSKDKPADKDKPTDKDKTLGEVESPFEENPTNDGKDKPTKDKSDKNATDAKDTESKKPVNTDPIGIIPASSSKLASEKVPASNQSQTKEQGKSGKTLPKTGEKESFTAMTLGSLLVGMAGITLFIRKKKVK</sequence>
<dbReference type="PROSITE" id="PS00136">
    <property type="entry name" value="SUBTILASE_ASP"/>
    <property type="match status" value="1"/>
</dbReference>
<keyword evidence="9" id="KW-0572">Peptidoglycan-anchor</keyword>
<keyword evidence="13" id="KW-1133">Transmembrane helix</keyword>
<evidence type="ECO:0000256" key="9">
    <source>
        <dbReference type="ARBA" id="ARBA00023088"/>
    </source>
</evidence>
<dbReference type="Pfam" id="PF00746">
    <property type="entry name" value="Gram_pos_anchor"/>
    <property type="match status" value="1"/>
</dbReference>
<dbReference type="InterPro" id="IPR036278">
    <property type="entry name" value="Sialidase_sf"/>
</dbReference>
<dbReference type="InterPro" id="IPR015500">
    <property type="entry name" value="Peptidase_S8_subtilisin-rel"/>
</dbReference>
<dbReference type="Gene3D" id="3.50.30.30">
    <property type="match status" value="1"/>
</dbReference>
<dbReference type="InterPro" id="IPR036852">
    <property type="entry name" value="Peptidase_S8/S53_dom_sf"/>
</dbReference>
<comment type="similarity">
    <text evidence="1 10 11">Belongs to the peptidase S8 family.</text>
</comment>
<feature type="signal peptide" evidence="14">
    <location>
        <begin position="1"/>
        <end position="30"/>
    </location>
</feature>
<evidence type="ECO:0000256" key="6">
    <source>
        <dbReference type="ARBA" id="ARBA00022737"/>
    </source>
</evidence>
<keyword evidence="5 14" id="KW-0732">Signal</keyword>
<dbReference type="EMBL" id="CP019609">
    <property type="protein sequence ID" value="AQP54649.1"/>
    <property type="molecule type" value="Genomic_DNA"/>
</dbReference>
<dbReference type="Gene3D" id="3.40.50.200">
    <property type="entry name" value="Peptidase S8/S53 domain"/>
    <property type="match status" value="1"/>
</dbReference>
<feature type="region of interest" description="Disordered" evidence="12">
    <location>
        <begin position="1647"/>
        <end position="1764"/>
    </location>
</feature>
<keyword evidence="7 10" id="KW-0378">Hydrolase</keyword>
<dbReference type="GO" id="GO:0004252">
    <property type="term" value="F:serine-type endopeptidase activity"/>
    <property type="evidence" value="ECO:0007669"/>
    <property type="project" value="UniProtKB-UniRule"/>
</dbReference>
<evidence type="ECO:0000313" key="16">
    <source>
        <dbReference type="EMBL" id="AQP54649.1"/>
    </source>
</evidence>
<dbReference type="InterPro" id="IPR019931">
    <property type="entry name" value="LPXTG_anchor"/>
</dbReference>
<dbReference type="Pfam" id="PF06280">
    <property type="entry name" value="fn3_5"/>
    <property type="match status" value="1"/>
</dbReference>